<proteinExistence type="predicted"/>
<protein>
    <submittedName>
        <fullName evidence="1">Uncharacterized protein</fullName>
    </submittedName>
</protein>
<dbReference type="AlphaFoldDB" id="A0A835YZA8"/>
<dbReference type="Proteomes" id="UP000664859">
    <property type="component" value="Unassembled WGS sequence"/>
</dbReference>
<name>A0A835YZA8_9STRA</name>
<organism evidence="1 2">
    <name type="scientific">Tribonema minus</name>
    <dbReference type="NCBI Taxonomy" id="303371"/>
    <lineage>
        <taxon>Eukaryota</taxon>
        <taxon>Sar</taxon>
        <taxon>Stramenopiles</taxon>
        <taxon>Ochrophyta</taxon>
        <taxon>PX clade</taxon>
        <taxon>Xanthophyceae</taxon>
        <taxon>Tribonematales</taxon>
        <taxon>Tribonemataceae</taxon>
        <taxon>Tribonema</taxon>
    </lineage>
</organism>
<evidence type="ECO:0000313" key="2">
    <source>
        <dbReference type="Proteomes" id="UP000664859"/>
    </source>
</evidence>
<dbReference type="EMBL" id="JAFCMP010000168">
    <property type="protein sequence ID" value="KAG5184386.1"/>
    <property type="molecule type" value="Genomic_DNA"/>
</dbReference>
<accession>A0A835YZA8</accession>
<sequence>MGWTYHWILGGVEQHCLLVTEGKVHVKGHKIDGPPTATFSDAPLSQRRIRLEEYMTEVVLDDPRLTKLTKFSDAPLSQRHSRLEEHMTEVVSYEEWVNEDTRTQGEVLQQCANYHSVYVIGGPAHDQEALAMALANKFVLITYDEPECSVRGHPTDQSDAKLKPGFALRAAGAHQTQI</sequence>
<gene>
    <name evidence="1" type="ORF">JKP88DRAFT_315023</name>
</gene>
<keyword evidence="2" id="KW-1185">Reference proteome</keyword>
<reference evidence="1" key="1">
    <citation type="submission" date="2021-02" db="EMBL/GenBank/DDBJ databases">
        <title>First Annotated Genome of the Yellow-green Alga Tribonema minus.</title>
        <authorList>
            <person name="Mahan K.M."/>
        </authorList>
    </citation>
    <scope>NUCLEOTIDE SEQUENCE</scope>
    <source>
        <strain evidence="1">UTEX B ZZ1240</strain>
    </source>
</reference>
<comment type="caution">
    <text evidence="1">The sequence shown here is derived from an EMBL/GenBank/DDBJ whole genome shotgun (WGS) entry which is preliminary data.</text>
</comment>
<evidence type="ECO:0000313" key="1">
    <source>
        <dbReference type="EMBL" id="KAG5184386.1"/>
    </source>
</evidence>